<protein>
    <submittedName>
        <fullName evidence="4">Proteasome alpha 3 subunit</fullName>
    </submittedName>
</protein>
<dbReference type="SUPFAM" id="SSF56235">
    <property type="entry name" value="N-terminal nucleophile aminohydrolases (Ntn hydrolases)"/>
    <property type="match status" value="1"/>
</dbReference>
<dbReference type="Pfam" id="PF00227">
    <property type="entry name" value="Proteasome"/>
    <property type="match status" value="1"/>
</dbReference>
<sequence>MCRVVKGMRWPDASLFHSVFSSPFCSLFRIHSNYPKRLDCLTFSSIKDRARPCPPATIAVPPPSPPTGRLYQVEYAAEAIQQAGTVIGIRTKSGIVLIAEKVLQNALFDDENMQDKNVSGEKIYKLAGHIGCSVAGVTSDAYALTNHARLTAHRHYYTFQEPMAVEDLCRSICDEKQIYTQYGGVRPFGVSLLMVGWDPYYGFQLYATEPSGDYNAWAAYAIGQNDQVAQSLLKKDWRDDLTLDEAKVLGLRIISKTMDTLKLAPERLEMAVLERVAAPAEQRLLDPNAEHPKTVPSFRLLDAKELQPLIAEAEKQRRKEEEAEAEKEQRKEKLLS</sequence>
<name>S9UQQ1_9TRYP</name>
<accession>S9UQQ1</accession>
<proteinExistence type="inferred from homology"/>
<reference evidence="4 5" key="1">
    <citation type="journal article" date="2013" name="PLoS ONE">
        <title>Predicting the Proteins of Angomonas deanei, Strigomonas culicis and Their Respective Endosymbionts Reveals New Aspects of the Trypanosomatidae Family.</title>
        <authorList>
            <person name="Motta M.C."/>
            <person name="Martins A.C."/>
            <person name="de Souza S.S."/>
            <person name="Catta-Preta C.M."/>
            <person name="Silva R."/>
            <person name="Klein C.C."/>
            <person name="de Almeida L.G."/>
            <person name="de Lima Cunha O."/>
            <person name="Ciapina L.P."/>
            <person name="Brocchi M."/>
            <person name="Colabardini A.C."/>
            <person name="de Araujo Lima B."/>
            <person name="Machado C.R."/>
            <person name="de Almeida Soares C.M."/>
            <person name="Probst C.M."/>
            <person name="de Menezes C.B."/>
            <person name="Thompson C.E."/>
            <person name="Bartholomeu D.C."/>
            <person name="Gradia D.F."/>
            <person name="Pavoni D.P."/>
            <person name="Grisard E.C."/>
            <person name="Fantinatti-Garboggini F."/>
            <person name="Marchini F.K."/>
            <person name="Rodrigues-Luiz G.F."/>
            <person name="Wagner G."/>
            <person name="Goldman G.H."/>
            <person name="Fietto J.L."/>
            <person name="Elias M.C."/>
            <person name="Goldman M.H."/>
            <person name="Sagot M.F."/>
            <person name="Pereira M."/>
            <person name="Stoco P.H."/>
            <person name="de Mendonca-Neto R.P."/>
            <person name="Teixeira S.M."/>
            <person name="Maciel T.E."/>
            <person name="de Oliveira Mendes T.A."/>
            <person name="Urmenyi T.P."/>
            <person name="de Souza W."/>
            <person name="Schenkman S."/>
            <person name="de Vasconcelos A.T."/>
        </authorList>
    </citation>
    <scope>NUCLEOTIDE SEQUENCE [LARGE SCALE GENOMIC DNA]</scope>
</reference>
<dbReference type="GO" id="GO:0051603">
    <property type="term" value="P:proteolysis involved in protein catabolic process"/>
    <property type="evidence" value="ECO:0007669"/>
    <property type="project" value="InterPro"/>
</dbReference>
<dbReference type="InterPro" id="IPR029055">
    <property type="entry name" value="Ntn_hydrolases_N"/>
</dbReference>
<evidence type="ECO:0000256" key="2">
    <source>
        <dbReference type="PROSITE-ProRule" id="PRU00808"/>
    </source>
</evidence>
<dbReference type="InterPro" id="IPR050115">
    <property type="entry name" value="Proteasome_alpha"/>
</dbReference>
<comment type="similarity">
    <text evidence="2">Belongs to the peptidase T1A family.</text>
</comment>
<dbReference type="Gene3D" id="3.60.20.10">
    <property type="entry name" value="Glutamine Phosphoribosylpyrophosphate, subunit 1, domain 1"/>
    <property type="match status" value="1"/>
</dbReference>
<evidence type="ECO:0000256" key="1">
    <source>
        <dbReference type="ARBA" id="ARBA00022942"/>
    </source>
</evidence>
<gene>
    <name evidence="4" type="ORF">STCU_02386</name>
</gene>
<dbReference type="PROSITE" id="PS51475">
    <property type="entry name" value="PROTEASOME_ALPHA_2"/>
    <property type="match status" value="1"/>
</dbReference>
<organism evidence="4 5">
    <name type="scientific">Strigomonas culicis</name>
    <dbReference type="NCBI Taxonomy" id="28005"/>
    <lineage>
        <taxon>Eukaryota</taxon>
        <taxon>Discoba</taxon>
        <taxon>Euglenozoa</taxon>
        <taxon>Kinetoplastea</taxon>
        <taxon>Metakinetoplastina</taxon>
        <taxon>Trypanosomatida</taxon>
        <taxon>Trypanosomatidae</taxon>
        <taxon>Strigomonadinae</taxon>
        <taxon>Strigomonas</taxon>
    </lineage>
</organism>
<dbReference type="InterPro" id="IPR023332">
    <property type="entry name" value="Proteasome_alpha-type"/>
</dbReference>
<dbReference type="GO" id="GO:0019773">
    <property type="term" value="C:proteasome core complex, alpha-subunit complex"/>
    <property type="evidence" value="ECO:0007669"/>
    <property type="project" value="UniProtKB-UniRule"/>
</dbReference>
<keyword evidence="5" id="KW-1185">Reference proteome</keyword>
<dbReference type="OrthoDB" id="431557at2759"/>
<comment type="caution">
    <text evidence="4">The sequence shown here is derived from an EMBL/GenBank/DDBJ whole genome shotgun (WGS) entry which is preliminary data.</text>
</comment>
<evidence type="ECO:0000256" key="3">
    <source>
        <dbReference type="SAM" id="MobiDB-lite"/>
    </source>
</evidence>
<feature type="region of interest" description="Disordered" evidence="3">
    <location>
        <begin position="313"/>
        <end position="336"/>
    </location>
</feature>
<dbReference type="EMBL" id="ATMH01002386">
    <property type="protein sequence ID" value="EPY33242.1"/>
    <property type="molecule type" value="Genomic_DNA"/>
</dbReference>
<keyword evidence="1 2" id="KW-0647">Proteasome</keyword>
<dbReference type="PANTHER" id="PTHR11599">
    <property type="entry name" value="PROTEASOME SUBUNIT ALPHA/BETA"/>
    <property type="match status" value="1"/>
</dbReference>
<dbReference type="InterPro" id="IPR001353">
    <property type="entry name" value="Proteasome_sua/b"/>
</dbReference>
<evidence type="ECO:0000313" key="5">
    <source>
        <dbReference type="Proteomes" id="UP000015354"/>
    </source>
</evidence>
<dbReference type="AlphaFoldDB" id="S9UQQ1"/>
<evidence type="ECO:0000313" key="4">
    <source>
        <dbReference type="EMBL" id="EPY33242.1"/>
    </source>
</evidence>
<dbReference type="Proteomes" id="UP000015354">
    <property type="component" value="Unassembled WGS sequence"/>
</dbReference>